<dbReference type="Gene3D" id="3.80.10.10">
    <property type="entry name" value="Ribonuclease Inhibitor"/>
    <property type="match status" value="3"/>
</dbReference>
<dbReference type="InterPro" id="IPR021720">
    <property type="entry name" value="Malectin_dom"/>
</dbReference>
<reference evidence="17 18" key="1">
    <citation type="submission" date="2024-04" db="EMBL/GenBank/DDBJ databases">
        <title>The reference genome of an endangered Asteraceae, Deinandra increscens subsp. villosa, native to the Central Coast of California.</title>
        <authorList>
            <person name="Guilliams M."/>
            <person name="Hasenstab-Lehman K."/>
            <person name="Meyer R."/>
            <person name="Mcevoy S."/>
        </authorList>
    </citation>
    <scope>NUCLEOTIDE SEQUENCE [LARGE SCALE GENOMIC DNA]</scope>
    <source>
        <tissue evidence="17">Leaf</tissue>
    </source>
</reference>
<comment type="catalytic activity">
    <reaction evidence="12">
        <text>L-threonyl-[protein] + ATP = O-phospho-L-threonyl-[protein] + ADP + H(+)</text>
        <dbReference type="Rhea" id="RHEA:46608"/>
        <dbReference type="Rhea" id="RHEA-COMP:11060"/>
        <dbReference type="Rhea" id="RHEA-COMP:11605"/>
        <dbReference type="ChEBI" id="CHEBI:15378"/>
        <dbReference type="ChEBI" id="CHEBI:30013"/>
        <dbReference type="ChEBI" id="CHEBI:30616"/>
        <dbReference type="ChEBI" id="CHEBI:61977"/>
        <dbReference type="ChEBI" id="CHEBI:456216"/>
        <dbReference type="EC" id="2.7.11.1"/>
    </reaction>
</comment>
<dbReference type="GO" id="GO:0016020">
    <property type="term" value="C:membrane"/>
    <property type="evidence" value="ECO:0007669"/>
    <property type="project" value="UniProtKB-SubCell"/>
</dbReference>
<evidence type="ECO:0000256" key="10">
    <source>
        <dbReference type="ARBA" id="ARBA00023170"/>
    </source>
</evidence>
<evidence type="ECO:0000313" key="18">
    <source>
        <dbReference type="Proteomes" id="UP001408789"/>
    </source>
</evidence>
<evidence type="ECO:0000256" key="2">
    <source>
        <dbReference type="ARBA" id="ARBA00012513"/>
    </source>
</evidence>
<dbReference type="GO" id="GO:0004674">
    <property type="term" value="F:protein serine/threonine kinase activity"/>
    <property type="evidence" value="ECO:0007669"/>
    <property type="project" value="UniProtKB-EC"/>
</dbReference>
<evidence type="ECO:0000256" key="12">
    <source>
        <dbReference type="ARBA" id="ARBA00047899"/>
    </source>
</evidence>
<keyword evidence="7" id="KW-0677">Repeat</keyword>
<accession>A0AAP0H4C5</accession>
<dbReference type="GO" id="GO:0051707">
    <property type="term" value="P:response to other organism"/>
    <property type="evidence" value="ECO:0007669"/>
    <property type="project" value="UniProtKB-ARBA"/>
</dbReference>
<gene>
    <name evidence="17" type="ORF">SSX86_007026</name>
</gene>
<evidence type="ECO:0000256" key="11">
    <source>
        <dbReference type="ARBA" id="ARBA00023180"/>
    </source>
</evidence>
<dbReference type="InterPro" id="IPR055414">
    <property type="entry name" value="LRR_R13L4/SHOC2-like"/>
</dbReference>
<comment type="catalytic activity">
    <reaction evidence="13">
        <text>L-seryl-[protein] + ATP = O-phospho-L-seryl-[protein] + ADP + H(+)</text>
        <dbReference type="Rhea" id="RHEA:17989"/>
        <dbReference type="Rhea" id="RHEA-COMP:9863"/>
        <dbReference type="Rhea" id="RHEA-COMP:11604"/>
        <dbReference type="ChEBI" id="CHEBI:15378"/>
        <dbReference type="ChEBI" id="CHEBI:29999"/>
        <dbReference type="ChEBI" id="CHEBI:30616"/>
        <dbReference type="ChEBI" id="CHEBI:83421"/>
        <dbReference type="ChEBI" id="CHEBI:456216"/>
        <dbReference type="EC" id="2.7.11.1"/>
    </reaction>
</comment>
<dbReference type="Pfam" id="PF11721">
    <property type="entry name" value="Malectin"/>
    <property type="match status" value="1"/>
</dbReference>
<keyword evidence="18" id="KW-1185">Reference proteome</keyword>
<keyword evidence="5" id="KW-0808">Transferase</keyword>
<comment type="subcellular location">
    <subcellularLocation>
        <location evidence="1">Membrane</location>
        <topology evidence="1">Single-pass type I membrane protein</topology>
    </subcellularLocation>
</comment>
<dbReference type="InterPro" id="IPR032675">
    <property type="entry name" value="LRR_dom_sf"/>
</dbReference>
<evidence type="ECO:0000256" key="8">
    <source>
        <dbReference type="ARBA" id="ARBA00022741"/>
    </source>
</evidence>
<feature type="domain" description="Malectin" evidence="15">
    <location>
        <begin position="402"/>
        <end position="585"/>
    </location>
</feature>
<evidence type="ECO:0000313" key="17">
    <source>
        <dbReference type="EMBL" id="KAK9074428.1"/>
    </source>
</evidence>
<evidence type="ECO:0000256" key="3">
    <source>
        <dbReference type="ARBA" id="ARBA00022553"/>
    </source>
</evidence>
<dbReference type="InterPro" id="IPR051824">
    <property type="entry name" value="LRR_Rcpt-Like_S/T_Kinase"/>
</dbReference>
<evidence type="ECO:0000256" key="14">
    <source>
        <dbReference type="SAM" id="SignalP"/>
    </source>
</evidence>
<evidence type="ECO:0000256" key="1">
    <source>
        <dbReference type="ARBA" id="ARBA00004479"/>
    </source>
</evidence>
<comment type="caution">
    <text evidence="17">The sequence shown here is derived from an EMBL/GenBank/DDBJ whole genome shotgun (WGS) entry which is preliminary data.</text>
</comment>
<evidence type="ECO:0000256" key="7">
    <source>
        <dbReference type="ARBA" id="ARBA00022737"/>
    </source>
</evidence>
<keyword evidence="6 14" id="KW-0732">Signal</keyword>
<keyword evidence="4" id="KW-0433">Leucine-rich repeat</keyword>
<dbReference type="Proteomes" id="UP001408789">
    <property type="component" value="Unassembled WGS sequence"/>
</dbReference>
<feature type="domain" description="Disease resistance R13L4/SHOC-2-like LRR" evidence="16">
    <location>
        <begin position="84"/>
        <end position="251"/>
    </location>
</feature>
<evidence type="ECO:0000256" key="13">
    <source>
        <dbReference type="ARBA" id="ARBA00048679"/>
    </source>
</evidence>
<keyword evidence="11" id="KW-0325">Glycoprotein</keyword>
<name>A0AAP0H4C5_9ASTR</name>
<organism evidence="17 18">
    <name type="scientific">Deinandra increscens subsp. villosa</name>
    <dbReference type="NCBI Taxonomy" id="3103831"/>
    <lineage>
        <taxon>Eukaryota</taxon>
        <taxon>Viridiplantae</taxon>
        <taxon>Streptophyta</taxon>
        <taxon>Embryophyta</taxon>
        <taxon>Tracheophyta</taxon>
        <taxon>Spermatophyta</taxon>
        <taxon>Magnoliopsida</taxon>
        <taxon>eudicotyledons</taxon>
        <taxon>Gunneridae</taxon>
        <taxon>Pentapetalae</taxon>
        <taxon>asterids</taxon>
        <taxon>campanulids</taxon>
        <taxon>Asterales</taxon>
        <taxon>Asteraceae</taxon>
        <taxon>Asteroideae</taxon>
        <taxon>Heliantheae alliance</taxon>
        <taxon>Madieae</taxon>
        <taxon>Madiinae</taxon>
        <taxon>Deinandra</taxon>
    </lineage>
</organism>
<dbReference type="InterPro" id="IPR001611">
    <property type="entry name" value="Leu-rich_rpt"/>
</dbReference>
<dbReference type="FunFam" id="3.80.10.10:FF:000383">
    <property type="entry name" value="Leucine-rich repeat receptor protein kinase EMS1"/>
    <property type="match status" value="1"/>
</dbReference>
<dbReference type="InterPro" id="IPR003591">
    <property type="entry name" value="Leu-rich_rpt_typical-subtyp"/>
</dbReference>
<keyword evidence="10" id="KW-0675">Receptor</keyword>
<keyword evidence="3" id="KW-0597">Phosphoprotein</keyword>
<keyword evidence="9" id="KW-0067">ATP-binding</keyword>
<dbReference type="GO" id="GO:0006952">
    <property type="term" value="P:defense response"/>
    <property type="evidence" value="ECO:0007669"/>
    <property type="project" value="UniProtKB-ARBA"/>
</dbReference>
<dbReference type="FunFam" id="2.60.120.430:FF:000004">
    <property type="entry name" value="Putative leucine-rich repeat receptor-like serine/threonine-protein kinase"/>
    <property type="match status" value="1"/>
</dbReference>
<dbReference type="Pfam" id="PF23598">
    <property type="entry name" value="LRR_14"/>
    <property type="match status" value="1"/>
</dbReference>
<dbReference type="PROSITE" id="PS51450">
    <property type="entry name" value="LRR"/>
    <property type="match status" value="1"/>
</dbReference>
<dbReference type="EMBL" id="JBCNJP010000008">
    <property type="protein sequence ID" value="KAK9074428.1"/>
    <property type="molecule type" value="Genomic_DNA"/>
</dbReference>
<dbReference type="GO" id="GO:0005524">
    <property type="term" value="F:ATP binding"/>
    <property type="evidence" value="ECO:0007669"/>
    <property type="project" value="UniProtKB-KW"/>
</dbReference>
<dbReference type="Pfam" id="PF13855">
    <property type="entry name" value="LRR_8"/>
    <property type="match status" value="1"/>
</dbReference>
<dbReference type="PANTHER" id="PTHR48006:SF68">
    <property type="entry name" value="PROTEIN KINASE DOMAIN-CONTAINING PROTEIN"/>
    <property type="match status" value="1"/>
</dbReference>
<keyword evidence="8" id="KW-0547">Nucleotide-binding</keyword>
<dbReference type="AlphaFoldDB" id="A0AAP0H4C5"/>
<dbReference type="PANTHER" id="PTHR48006">
    <property type="entry name" value="LEUCINE-RICH REPEAT-CONTAINING PROTEIN DDB_G0281931-RELATED"/>
    <property type="match status" value="1"/>
</dbReference>
<evidence type="ECO:0000259" key="16">
    <source>
        <dbReference type="Pfam" id="PF23598"/>
    </source>
</evidence>
<protein>
    <recommendedName>
        <fullName evidence="2">non-specific serine/threonine protein kinase</fullName>
        <ecNumber evidence="2">2.7.11.1</ecNumber>
    </recommendedName>
</protein>
<dbReference type="EC" id="2.7.11.1" evidence="2"/>
<sequence>MKKLLFFAISLILYSNSAFRQSAKLDAQEVKALKEIWGKLKLTRKKEWNFEKDPCSGEGNWRLSVGCNCSFETNTTCHVTHISITSQYVAAILPWEFAKLQFLQSLDLDYNYLRGTIPSNWATMRLTTLSLMGNRLSGLFPTALARMTTLQDLNIEGNQFKGSIPEEIAKMKNLERLVLSSNDFSGQLPDALSKLTNLTDLRISDNNFTGKIPRFISKWTQIRKLHIQGCSFEGAIPSSISVLTQLNDLRISDLKGGASTFPPLQKMTHLKILVLRNCLIYGPIPYYVGYLRSLQTLDLSFNNLTGDIPYSFSMLKKVEYIYLTENNLTGLMPEWFLSSTKVIDVSYNHFTWDAYGPKRCEEGAINVVESYSSSTKKQNDIHPCLRKDFPCTKLDSQKIRSLHINCGGEEVNINNFIKYDADTERRGASTYYNDGNWAFSSTGNFLDDDHDSYILFNTSNLHSIPTLDTDLYTTARTSAISLTYYGLCLANGDYTVRLHFAEIVFTQDNPSGKLGKRVFDVYVQGELKLKDFDIVEAAGGIGKAIIKSYIVNVKNNTLKIRLYWAGKGTTGIPYRGCYGPIISAISVNQSK</sequence>
<proteinExistence type="predicted"/>
<evidence type="ECO:0000256" key="9">
    <source>
        <dbReference type="ARBA" id="ARBA00022840"/>
    </source>
</evidence>
<evidence type="ECO:0000256" key="6">
    <source>
        <dbReference type="ARBA" id="ARBA00022729"/>
    </source>
</evidence>
<dbReference type="SUPFAM" id="SSF52058">
    <property type="entry name" value="L domain-like"/>
    <property type="match status" value="1"/>
</dbReference>
<dbReference type="FunFam" id="3.80.10.10:FF:000433">
    <property type="entry name" value="Putative LRR receptor-like serine/threonine-protein kinase isoform A"/>
    <property type="match status" value="1"/>
</dbReference>
<evidence type="ECO:0000259" key="15">
    <source>
        <dbReference type="Pfam" id="PF11721"/>
    </source>
</evidence>
<feature type="signal peptide" evidence="14">
    <location>
        <begin position="1"/>
        <end position="18"/>
    </location>
</feature>
<evidence type="ECO:0000256" key="4">
    <source>
        <dbReference type="ARBA" id="ARBA00022614"/>
    </source>
</evidence>
<dbReference type="SMART" id="SM00369">
    <property type="entry name" value="LRR_TYP"/>
    <property type="match status" value="5"/>
</dbReference>
<evidence type="ECO:0000256" key="5">
    <source>
        <dbReference type="ARBA" id="ARBA00022679"/>
    </source>
</evidence>
<dbReference type="Gene3D" id="2.60.120.430">
    <property type="entry name" value="Galactose-binding lectin"/>
    <property type="match status" value="1"/>
</dbReference>
<feature type="chain" id="PRO_5042972434" description="non-specific serine/threonine protein kinase" evidence="14">
    <location>
        <begin position="19"/>
        <end position="591"/>
    </location>
</feature>